<dbReference type="Pfam" id="PF01575">
    <property type="entry name" value="MaoC_dehydratas"/>
    <property type="match status" value="1"/>
</dbReference>
<protein>
    <submittedName>
        <fullName evidence="1">Uncharacterized protein</fullName>
    </submittedName>
</protein>
<keyword evidence="3" id="KW-1185">Reference proteome</keyword>
<dbReference type="SUPFAM" id="SSF54637">
    <property type="entry name" value="Thioesterase/thiol ester dehydrase-isomerase"/>
    <property type="match status" value="1"/>
</dbReference>
<dbReference type="EMBL" id="CAXAMN010009358">
    <property type="protein sequence ID" value="CAK9028399.1"/>
    <property type="molecule type" value="Genomic_DNA"/>
</dbReference>
<dbReference type="PANTHER" id="PTHR32308:SF0">
    <property type="entry name" value="HPCH_HPAI ALDOLASE_CITRATE LYASE DOMAIN-CONTAINING PROTEIN"/>
    <property type="match status" value="1"/>
</dbReference>
<proteinExistence type="predicted"/>
<dbReference type="PANTHER" id="PTHR32308">
    <property type="entry name" value="LYASE BETA SUBUNIT, PUTATIVE (AFU_ORTHOLOGUE AFUA_4G13030)-RELATED"/>
    <property type="match status" value="1"/>
</dbReference>
<dbReference type="SUPFAM" id="SSF51621">
    <property type="entry name" value="Phosphoenolpyruvate/pyruvate domain"/>
    <property type="match status" value="1"/>
</dbReference>
<dbReference type="Gene3D" id="3.10.129.10">
    <property type="entry name" value="Hotdog Thioesterase"/>
    <property type="match status" value="1"/>
</dbReference>
<evidence type="ECO:0000313" key="3">
    <source>
        <dbReference type="Proteomes" id="UP001642484"/>
    </source>
</evidence>
<name>A0ABP0KPL4_9DINO</name>
<dbReference type="GO" id="GO:0016829">
    <property type="term" value="F:lyase activity"/>
    <property type="evidence" value="ECO:0007669"/>
    <property type="project" value="UniProtKB-KW"/>
</dbReference>
<dbReference type="InterPro" id="IPR002539">
    <property type="entry name" value="MaoC-like_dom"/>
</dbReference>
<accession>A0ABP0KPL4</accession>
<dbReference type="InterPro" id="IPR029069">
    <property type="entry name" value="HotDog_dom_sf"/>
</dbReference>
<organism evidence="1 3">
    <name type="scientific">Durusdinium trenchii</name>
    <dbReference type="NCBI Taxonomy" id="1381693"/>
    <lineage>
        <taxon>Eukaryota</taxon>
        <taxon>Sar</taxon>
        <taxon>Alveolata</taxon>
        <taxon>Dinophyceae</taxon>
        <taxon>Suessiales</taxon>
        <taxon>Symbiodiniaceae</taxon>
        <taxon>Durusdinium</taxon>
    </lineage>
</organism>
<sequence length="464" mass="51225">MALRLSGLRAARRLRSLHFVPGGSQKFLDKALASRADALIIDLEDSVLPAEKPAARADVARWMSSIQWGQKTVCVRINPLDTSLWEEDVELTMKAEKPDMLVVPKVSSRDELEKLGEKLTEMERKLGRELGRTTLLPIVSEVPEAPLRANEIARHPRVEAITWGAEDLSAELGAKRRRDGAGEYLEVFQLCRSLTLLAAKGAKVQAIDGVYTSLKDLDGLRAESQRSADTGFDGKLTIHPDQIDVVNAAFSPTSKEVAEAQELLEAAKAQPGAFRFKGQMVDIPHFKQAQRILDRADLAGPSAPAKEAPVGPIHGKWLEELTEGLVIPHALTRTVTETDNVMFTTMTLNPAKLHLDYESAKETQFGKPLVNSMFTVALLVGMSVLETTHGTTIANLGFEEVLFPRPVFFGDTLRAETQVIKNRPSESNPSRGIVTFEHRAFNQQGQLVCKARRNAMMRKRPSNL</sequence>
<evidence type="ECO:0000313" key="1">
    <source>
        <dbReference type="EMBL" id="CAK9028399.1"/>
    </source>
</evidence>
<evidence type="ECO:0000313" key="2">
    <source>
        <dbReference type="EMBL" id="CAK9028446.1"/>
    </source>
</evidence>
<dbReference type="Pfam" id="PF03328">
    <property type="entry name" value="HpcH_HpaI"/>
    <property type="match status" value="1"/>
</dbReference>
<dbReference type="InterPro" id="IPR015813">
    <property type="entry name" value="Pyrv/PenolPyrv_kinase-like_dom"/>
</dbReference>
<dbReference type="Gene3D" id="3.20.20.60">
    <property type="entry name" value="Phosphoenolpyruvate-binding domains"/>
    <property type="match status" value="1"/>
</dbReference>
<gene>
    <name evidence="1" type="ORF">CCMP2556_LOCUS17084</name>
    <name evidence="2" type="ORF">CCMP2556_LOCUS17108</name>
</gene>
<reference evidence="1 3" key="1">
    <citation type="submission" date="2024-02" db="EMBL/GenBank/DDBJ databases">
        <authorList>
            <person name="Chen Y."/>
            <person name="Shah S."/>
            <person name="Dougan E. K."/>
            <person name="Thang M."/>
            <person name="Chan C."/>
        </authorList>
    </citation>
    <scope>NUCLEOTIDE SEQUENCE [LARGE SCALE GENOMIC DNA]</scope>
</reference>
<dbReference type="Proteomes" id="UP001642484">
    <property type="component" value="Unassembled WGS sequence"/>
</dbReference>
<dbReference type="InterPro" id="IPR040442">
    <property type="entry name" value="Pyrv_kinase-like_dom_sf"/>
</dbReference>
<dbReference type="EMBL" id="CAXAMN010009369">
    <property type="protein sequence ID" value="CAK9028446.1"/>
    <property type="molecule type" value="Genomic_DNA"/>
</dbReference>
<dbReference type="CDD" id="cd03451">
    <property type="entry name" value="FkbR2"/>
    <property type="match status" value="1"/>
</dbReference>
<dbReference type="InterPro" id="IPR005000">
    <property type="entry name" value="Aldolase/citrate-lyase_domain"/>
</dbReference>
<comment type="caution">
    <text evidence="1">The sequence shown here is derived from an EMBL/GenBank/DDBJ whole genome shotgun (WGS) entry which is preliminary data.</text>
</comment>